<comment type="function">
    <text evidence="17">Catalyzes the transfer of a methyl group from methyl-cobalamin to homocysteine, yielding enzyme-bound cob(I)alamin and methionine. Subsequently, remethylates the cofactor using methyltetrahydrofolate.</text>
</comment>
<dbReference type="PANTHER" id="PTHR45833">
    <property type="entry name" value="METHIONINE SYNTHASE"/>
    <property type="match status" value="1"/>
</dbReference>
<dbReference type="PROSITE" id="PS50970">
    <property type="entry name" value="HCY"/>
    <property type="match status" value="1"/>
</dbReference>
<evidence type="ECO:0000256" key="9">
    <source>
        <dbReference type="ARBA" id="ARBA00022605"/>
    </source>
</evidence>
<dbReference type="RefSeq" id="WP_068769091.1">
    <property type="nucleotide sequence ID" value="NZ_CP109796.1"/>
</dbReference>
<keyword evidence="13 19" id="KW-0479">Metal-binding</keyword>
<evidence type="ECO:0000313" key="22">
    <source>
        <dbReference type="Proteomes" id="UP000078486"/>
    </source>
</evidence>
<evidence type="ECO:0000256" key="16">
    <source>
        <dbReference type="ARBA" id="ARBA00023285"/>
    </source>
</evidence>
<comment type="catalytic activity">
    <reaction evidence="1">
        <text>(6S)-5-methyl-5,6,7,8-tetrahydrofolate + L-homocysteine = (6S)-5,6,7,8-tetrahydrofolate + L-methionine</text>
        <dbReference type="Rhea" id="RHEA:11172"/>
        <dbReference type="ChEBI" id="CHEBI:18608"/>
        <dbReference type="ChEBI" id="CHEBI:57453"/>
        <dbReference type="ChEBI" id="CHEBI:57844"/>
        <dbReference type="ChEBI" id="CHEBI:58199"/>
        <dbReference type="EC" id="2.1.1.13"/>
    </reaction>
</comment>
<dbReference type="FunFam" id="3.20.20.330:FF:000001">
    <property type="entry name" value="Methionine synthase"/>
    <property type="match status" value="1"/>
</dbReference>
<dbReference type="EC" id="2.1.1.13" evidence="6"/>
<evidence type="ECO:0000256" key="11">
    <source>
        <dbReference type="ARBA" id="ARBA00022679"/>
    </source>
</evidence>
<dbReference type="InterPro" id="IPR036589">
    <property type="entry name" value="HCY_dom_sf"/>
</dbReference>
<keyword evidence="22" id="KW-1185">Reference proteome</keyword>
<dbReference type="GO" id="GO:0050667">
    <property type="term" value="P:homocysteine metabolic process"/>
    <property type="evidence" value="ECO:0007669"/>
    <property type="project" value="TreeGrafter"/>
</dbReference>
<keyword evidence="9" id="KW-0028">Amino-acid biosynthesis</keyword>
<keyword evidence="15" id="KW-0486">Methionine biosynthesis</keyword>
<evidence type="ECO:0000256" key="3">
    <source>
        <dbReference type="ARBA" id="ARBA00001956"/>
    </source>
</evidence>
<protein>
    <recommendedName>
        <fullName evidence="7">Methionine synthase</fullName>
        <ecNumber evidence="6">2.1.1.13</ecNumber>
    </recommendedName>
    <alternativeName>
        <fullName evidence="18">5-methyltetrahydrofolate--homocysteine methyltransferase</fullName>
    </alternativeName>
</protein>
<dbReference type="Proteomes" id="UP000078486">
    <property type="component" value="Unassembled WGS sequence"/>
</dbReference>
<dbReference type="PANTHER" id="PTHR45833:SF1">
    <property type="entry name" value="METHIONINE SYNTHASE"/>
    <property type="match status" value="1"/>
</dbReference>
<dbReference type="GO" id="GO:0032259">
    <property type="term" value="P:methylation"/>
    <property type="evidence" value="ECO:0007669"/>
    <property type="project" value="UniProtKB-KW"/>
</dbReference>
<evidence type="ECO:0000256" key="17">
    <source>
        <dbReference type="ARBA" id="ARBA00025552"/>
    </source>
</evidence>
<keyword evidence="16" id="KW-0170">Cobalt</keyword>
<comment type="cofactor">
    <cofactor evidence="3">
        <name>methylcob(III)alamin</name>
        <dbReference type="ChEBI" id="CHEBI:28115"/>
    </cofactor>
</comment>
<gene>
    <name evidence="21" type="ORF">AW736_04805</name>
</gene>
<dbReference type="GO" id="GO:0031419">
    <property type="term" value="F:cobalamin binding"/>
    <property type="evidence" value="ECO:0007669"/>
    <property type="project" value="UniProtKB-KW"/>
</dbReference>
<dbReference type="GO" id="GO:0008705">
    <property type="term" value="F:methionine synthase activity"/>
    <property type="evidence" value="ECO:0007669"/>
    <property type="project" value="UniProtKB-EC"/>
</dbReference>
<keyword evidence="12" id="KW-0949">S-adenosyl-L-methionine</keyword>
<name>A0A178IPD6_9BACT</name>
<comment type="similarity">
    <text evidence="5">Belongs to the vitamin-B12 dependent methionine synthase family.</text>
</comment>
<reference evidence="21 22" key="1">
    <citation type="submission" date="2016-01" db="EMBL/GenBank/DDBJ databases">
        <title>High potential of lignocellulose degradation of a new Verrucomicrobia species.</title>
        <authorList>
            <person name="Wang Y."/>
            <person name="Shi Y."/>
            <person name="Qiu Z."/>
            <person name="Liu S."/>
            <person name="Yang H."/>
        </authorList>
    </citation>
    <scope>NUCLEOTIDE SEQUENCE [LARGE SCALE GENOMIC DNA]</scope>
    <source>
        <strain evidence="21 22">TSB47</strain>
    </source>
</reference>
<dbReference type="GO" id="GO:0005829">
    <property type="term" value="C:cytosol"/>
    <property type="evidence" value="ECO:0007669"/>
    <property type="project" value="TreeGrafter"/>
</dbReference>
<dbReference type="OrthoDB" id="9803687at2"/>
<dbReference type="AlphaFoldDB" id="A0A178IPD6"/>
<evidence type="ECO:0000313" key="21">
    <source>
        <dbReference type="EMBL" id="OAM91099.1"/>
    </source>
</evidence>
<evidence type="ECO:0000256" key="10">
    <source>
        <dbReference type="ARBA" id="ARBA00022628"/>
    </source>
</evidence>
<evidence type="ECO:0000256" key="8">
    <source>
        <dbReference type="ARBA" id="ARBA00022603"/>
    </source>
</evidence>
<feature type="binding site" evidence="19">
    <location>
        <position position="341"/>
    </location>
    <ligand>
        <name>Zn(2+)</name>
        <dbReference type="ChEBI" id="CHEBI:29105"/>
    </ligand>
</feature>
<accession>A0A178IPD6</accession>
<evidence type="ECO:0000256" key="5">
    <source>
        <dbReference type="ARBA" id="ARBA00010398"/>
    </source>
</evidence>
<sequence length="381" mass="39831">MSAAISFPPSAESPSFAALRELFARRIAILDGAMGSMVQTYKLAEADFRGGEGGRFAAHPHDLQGNNDLLGITRPDVIEGIHAAYFEAGADIVETNTFNSTAISQADYHLESLVPELNAAAAAVARRAARAAEAATPGRRCFVAGAIGPLNRTLSMSPDVNRPDYRAVTWAQVVAAYAQQIRALVAPAPDTGGAPGVDALLVETIFDTLNAKAALFAIETVFSEPDPATGAPPPPRLPVMISVTITDASGRTLSGQTPEAFYNSVRHVRPFSVGINCALGGAAMRPFIEELARIAECPVTCYPNAGLPNAFGGYDETPADMARVLRQFAEAGLVNLVGGCCGSTPAHIKAIAEAVRGLPPRAVPSPHAELRLSGLEPLTLP</sequence>
<evidence type="ECO:0000256" key="12">
    <source>
        <dbReference type="ARBA" id="ARBA00022691"/>
    </source>
</evidence>
<dbReference type="SUPFAM" id="SSF82282">
    <property type="entry name" value="Homocysteine S-methyltransferase"/>
    <property type="match status" value="1"/>
</dbReference>
<proteinExistence type="inferred from homology"/>
<evidence type="ECO:0000259" key="20">
    <source>
        <dbReference type="PROSITE" id="PS50970"/>
    </source>
</evidence>
<comment type="cofactor">
    <cofactor evidence="2 19">
        <name>Zn(2+)</name>
        <dbReference type="ChEBI" id="CHEBI:29105"/>
    </cofactor>
</comment>
<evidence type="ECO:0000256" key="18">
    <source>
        <dbReference type="ARBA" id="ARBA00031040"/>
    </source>
</evidence>
<keyword evidence="8 19" id="KW-0489">Methyltransferase</keyword>
<evidence type="ECO:0000256" key="2">
    <source>
        <dbReference type="ARBA" id="ARBA00001947"/>
    </source>
</evidence>
<evidence type="ECO:0000256" key="14">
    <source>
        <dbReference type="ARBA" id="ARBA00022833"/>
    </source>
</evidence>
<feature type="binding site" evidence="19">
    <location>
        <position position="340"/>
    </location>
    <ligand>
        <name>Zn(2+)</name>
        <dbReference type="ChEBI" id="CHEBI:29105"/>
    </ligand>
</feature>
<dbReference type="Pfam" id="PF02574">
    <property type="entry name" value="S-methyl_trans"/>
    <property type="match status" value="1"/>
</dbReference>
<dbReference type="Gene3D" id="3.20.20.330">
    <property type="entry name" value="Homocysteine-binding-like domain"/>
    <property type="match status" value="1"/>
</dbReference>
<dbReference type="InterPro" id="IPR050554">
    <property type="entry name" value="Met_Synthase/Corrinoid"/>
</dbReference>
<dbReference type="GO" id="GO:0046653">
    <property type="term" value="P:tetrahydrofolate metabolic process"/>
    <property type="evidence" value="ECO:0007669"/>
    <property type="project" value="TreeGrafter"/>
</dbReference>
<keyword evidence="10" id="KW-0846">Cobalamin</keyword>
<dbReference type="STRING" id="1184151.AW736_04805"/>
<evidence type="ECO:0000256" key="7">
    <source>
        <dbReference type="ARBA" id="ARBA00013998"/>
    </source>
</evidence>
<keyword evidence="11 19" id="KW-0808">Transferase</keyword>
<dbReference type="EMBL" id="LRRQ01000040">
    <property type="protein sequence ID" value="OAM91099.1"/>
    <property type="molecule type" value="Genomic_DNA"/>
</dbReference>
<evidence type="ECO:0000256" key="6">
    <source>
        <dbReference type="ARBA" id="ARBA00012032"/>
    </source>
</evidence>
<keyword evidence="14 19" id="KW-0862">Zinc</keyword>
<dbReference type="GO" id="GO:0046872">
    <property type="term" value="F:metal ion binding"/>
    <property type="evidence" value="ECO:0007669"/>
    <property type="project" value="UniProtKB-KW"/>
</dbReference>
<evidence type="ECO:0000256" key="4">
    <source>
        <dbReference type="ARBA" id="ARBA00005178"/>
    </source>
</evidence>
<evidence type="ECO:0000256" key="13">
    <source>
        <dbReference type="ARBA" id="ARBA00022723"/>
    </source>
</evidence>
<evidence type="ECO:0000256" key="1">
    <source>
        <dbReference type="ARBA" id="ARBA00001700"/>
    </source>
</evidence>
<comment type="pathway">
    <text evidence="4">Amino-acid biosynthesis; L-methionine biosynthesis via de novo pathway; L-methionine from L-homocysteine (MetH route): step 1/1.</text>
</comment>
<organism evidence="21 22">
    <name type="scientific">Termitidicoccus mucosus</name>
    <dbReference type="NCBI Taxonomy" id="1184151"/>
    <lineage>
        <taxon>Bacteria</taxon>
        <taxon>Pseudomonadati</taxon>
        <taxon>Verrucomicrobiota</taxon>
        <taxon>Opitutia</taxon>
        <taxon>Opitutales</taxon>
        <taxon>Opitutaceae</taxon>
        <taxon>Termitidicoccus</taxon>
    </lineage>
</organism>
<feature type="binding site" evidence="19">
    <location>
        <position position="277"/>
    </location>
    <ligand>
        <name>Zn(2+)</name>
        <dbReference type="ChEBI" id="CHEBI:29105"/>
    </ligand>
</feature>
<dbReference type="InterPro" id="IPR003726">
    <property type="entry name" value="HCY_dom"/>
</dbReference>
<comment type="caution">
    <text evidence="21">The sequence shown here is derived from an EMBL/GenBank/DDBJ whole genome shotgun (WGS) entry which is preliminary data.</text>
</comment>
<evidence type="ECO:0000256" key="19">
    <source>
        <dbReference type="PROSITE-ProRule" id="PRU00333"/>
    </source>
</evidence>
<evidence type="ECO:0000256" key="15">
    <source>
        <dbReference type="ARBA" id="ARBA00023167"/>
    </source>
</evidence>
<feature type="domain" description="Hcy-binding" evidence="20">
    <location>
        <begin position="16"/>
        <end position="355"/>
    </location>
</feature>